<keyword evidence="3 5" id="KW-1133">Transmembrane helix</keyword>
<proteinExistence type="predicted"/>
<dbReference type="Pfam" id="PF00083">
    <property type="entry name" value="Sugar_tr"/>
    <property type="match status" value="1"/>
</dbReference>
<feature type="transmembrane region" description="Helical" evidence="5">
    <location>
        <begin position="278"/>
        <end position="296"/>
    </location>
</feature>
<dbReference type="InterPro" id="IPR045263">
    <property type="entry name" value="GLUT"/>
</dbReference>
<accession>A0A0K0CTZ0</accession>
<feature type="transmembrane region" description="Helical" evidence="5">
    <location>
        <begin position="31"/>
        <end position="51"/>
    </location>
</feature>
<keyword evidence="4 5" id="KW-0472">Membrane</keyword>
<feature type="transmembrane region" description="Helical" evidence="5">
    <location>
        <begin position="151"/>
        <end position="171"/>
    </location>
</feature>
<feature type="transmembrane region" description="Helical" evidence="5">
    <location>
        <begin position="246"/>
        <end position="272"/>
    </location>
</feature>
<comment type="subcellular location">
    <subcellularLocation>
        <location evidence="1">Membrane</location>
    </subcellularLocation>
</comment>
<organism evidence="6 7">
    <name type="scientific">Angiostrongylus cantonensis</name>
    <name type="common">Rat lungworm</name>
    <dbReference type="NCBI Taxonomy" id="6313"/>
    <lineage>
        <taxon>Eukaryota</taxon>
        <taxon>Metazoa</taxon>
        <taxon>Ecdysozoa</taxon>
        <taxon>Nematoda</taxon>
        <taxon>Chromadorea</taxon>
        <taxon>Rhabditida</taxon>
        <taxon>Rhabditina</taxon>
        <taxon>Rhabditomorpha</taxon>
        <taxon>Strongyloidea</taxon>
        <taxon>Metastrongylidae</taxon>
        <taxon>Angiostrongylus</taxon>
    </lineage>
</organism>
<evidence type="ECO:0000313" key="7">
    <source>
        <dbReference type="WBParaSite" id="ACAC_0000060901-mRNA-1"/>
    </source>
</evidence>
<dbReference type="WBParaSite" id="ACAC_0000060901-mRNA-1">
    <property type="protein sequence ID" value="ACAC_0000060901-mRNA-1"/>
    <property type="gene ID" value="ACAC_0000060901"/>
</dbReference>
<name>A0A0K0CTZ0_ANGCA</name>
<dbReference type="PANTHER" id="PTHR23503">
    <property type="entry name" value="SOLUTE CARRIER FAMILY 2"/>
    <property type="match status" value="1"/>
</dbReference>
<evidence type="ECO:0000256" key="1">
    <source>
        <dbReference type="ARBA" id="ARBA00004370"/>
    </source>
</evidence>
<dbReference type="InterPro" id="IPR005828">
    <property type="entry name" value="MFS_sugar_transport-like"/>
</dbReference>
<reference evidence="6" key="1">
    <citation type="submission" date="2012-09" db="EMBL/GenBank/DDBJ databases">
        <authorList>
            <person name="Martin A.A."/>
        </authorList>
    </citation>
    <scope>NUCLEOTIDE SEQUENCE</scope>
</reference>
<evidence type="ECO:0000313" key="6">
    <source>
        <dbReference type="Proteomes" id="UP000035642"/>
    </source>
</evidence>
<dbReference type="SUPFAM" id="SSF103473">
    <property type="entry name" value="MFS general substrate transporter"/>
    <property type="match status" value="1"/>
</dbReference>
<dbReference type="PANTHER" id="PTHR23503:SF29">
    <property type="entry name" value="MAJOR FACILITATOR SUPERFAMILY (MFS) PROFILE DOMAIN-CONTAINING PROTEIN"/>
    <property type="match status" value="1"/>
</dbReference>
<evidence type="ECO:0000256" key="4">
    <source>
        <dbReference type="ARBA" id="ARBA00023136"/>
    </source>
</evidence>
<dbReference type="GO" id="GO:0016020">
    <property type="term" value="C:membrane"/>
    <property type="evidence" value="ECO:0007669"/>
    <property type="project" value="UniProtKB-SubCell"/>
</dbReference>
<evidence type="ECO:0000256" key="5">
    <source>
        <dbReference type="SAM" id="Phobius"/>
    </source>
</evidence>
<evidence type="ECO:0000256" key="2">
    <source>
        <dbReference type="ARBA" id="ARBA00022692"/>
    </source>
</evidence>
<keyword evidence="6" id="KW-1185">Reference proteome</keyword>
<dbReference type="AlphaFoldDB" id="A0A0K0CTZ0"/>
<dbReference type="Gene3D" id="1.20.1250.20">
    <property type="entry name" value="MFS general substrate transporter like domains"/>
    <property type="match status" value="1"/>
</dbReference>
<dbReference type="Proteomes" id="UP000035642">
    <property type="component" value="Unassembled WGS sequence"/>
</dbReference>
<evidence type="ECO:0000256" key="3">
    <source>
        <dbReference type="ARBA" id="ARBA00022989"/>
    </source>
</evidence>
<protein>
    <submittedName>
        <fullName evidence="7">MFS domain-containing protein</fullName>
    </submittedName>
</protein>
<dbReference type="InterPro" id="IPR036259">
    <property type="entry name" value="MFS_trans_sf"/>
</dbReference>
<feature type="transmembrane region" description="Helical" evidence="5">
    <location>
        <begin position="217"/>
        <end position="234"/>
    </location>
</feature>
<feature type="transmembrane region" description="Helical" evidence="5">
    <location>
        <begin position="7"/>
        <end position="25"/>
    </location>
</feature>
<sequence length="314" mass="34392">MTSCLNGVMYALIAFLGITLGNESLLGKNLLHYLASAIPPCVIGVVVVAVLPETPKFLLSRGQYEKAVDSVKLYYGESANISESLKSIEKDVGEASTENAKFSDLFTQKHLWAALLLFLASLQNTVALWTILFSSTFYLESIGVAYSLAQWSSSMMAGAFLAGTVSGAVLIERCGRRSIIIWSNLTNMASLSLYVFFAEMSSFFEPMKYGCPPMLTVFGFTYGAGVGPVARFIGSELVTLHYRSMLTAVGFAWDTIMSCITAFSCGPLFNLIGPKAFLVLYVVPSILCTFYLTFYLPETQGREIEEIVTMLKKH</sequence>
<dbReference type="STRING" id="6313.A0A0K0CTZ0"/>
<reference evidence="7" key="2">
    <citation type="submission" date="2017-02" db="UniProtKB">
        <authorList>
            <consortium name="WormBaseParasite"/>
        </authorList>
    </citation>
    <scope>IDENTIFICATION</scope>
</reference>
<feature type="transmembrane region" description="Helical" evidence="5">
    <location>
        <begin position="178"/>
        <end position="197"/>
    </location>
</feature>
<keyword evidence="2 5" id="KW-0812">Transmembrane</keyword>
<dbReference type="GO" id="GO:0015149">
    <property type="term" value="F:hexose transmembrane transporter activity"/>
    <property type="evidence" value="ECO:0007669"/>
    <property type="project" value="TreeGrafter"/>
</dbReference>
<feature type="transmembrane region" description="Helical" evidence="5">
    <location>
        <begin position="111"/>
        <end position="131"/>
    </location>
</feature>